<gene>
    <name evidence="1" type="ORF">LPJ66_005717</name>
</gene>
<organism evidence="1 2">
    <name type="scientific">Kickxella alabastrina</name>
    <dbReference type="NCBI Taxonomy" id="61397"/>
    <lineage>
        <taxon>Eukaryota</taxon>
        <taxon>Fungi</taxon>
        <taxon>Fungi incertae sedis</taxon>
        <taxon>Zoopagomycota</taxon>
        <taxon>Kickxellomycotina</taxon>
        <taxon>Kickxellomycetes</taxon>
        <taxon>Kickxellales</taxon>
        <taxon>Kickxellaceae</taxon>
        <taxon>Kickxella</taxon>
    </lineage>
</organism>
<dbReference type="EMBL" id="JANBPG010000825">
    <property type="protein sequence ID" value="KAJ1893499.1"/>
    <property type="molecule type" value="Genomic_DNA"/>
</dbReference>
<sequence length="446" mass="48242">MSHSHPVHAPRRSNSIVSIPKTDSVASFSSRAPNNNHHHNNANIAPRKDNGRRNQPQKQQKQGNRGKQNNSDQRTNTEDIKSEDESQAVSKRPGKGNAARNNNKQQAKIVILNRNAPLSEQQALLDKLAVPTPPSSAPPVVQNVRTPSKRGNRRRNNSPPHEDEAIISSYSMPSVPAPALAAAQRTPPRRPNNNTNNNHTNTRQQQQVLAGINLNMSTIYSPTPRGGANQAMPTGGPMASTPTRGGGSPSTKSNHYAGASFNNSPAPNTLPLPSSFRSPTSALNLVSPSSPSAVVGGARDEDVFGMGSPIFINSGPMSPDQLLAQQHRYAHYQKQQQQQAVSVFPVHGNVNVNVALSERSRQLENMLLGGDAFGHGGMQQMGAFYESHSAVDLTQPETDMASMFQKLRLIKEMSQNRSSTVSPLPSNRAPAFAQQQQQQLTAVHYA</sequence>
<proteinExistence type="predicted"/>
<evidence type="ECO:0000313" key="1">
    <source>
        <dbReference type="EMBL" id="KAJ1893499.1"/>
    </source>
</evidence>
<name>A0ACC1II31_9FUNG</name>
<evidence type="ECO:0000313" key="2">
    <source>
        <dbReference type="Proteomes" id="UP001150581"/>
    </source>
</evidence>
<accession>A0ACC1II31</accession>
<comment type="caution">
    <text evidence="1">The sequence shown here is derived from an EMBL/GenBank/DDBJ whole genome shotgun (WGS) entry which is preliminary data.</text>
</comment>
<protein>
    <submittedName>
        <fullName evidence="1">Uncharacterized protein</fullName>
    </submittedName>
</protein>
<keyword evidence="2" id="KW-1185">Reference proteome</keyword>
<reference evidence="1" key="1">
    <citation type="submission" date="2022-07" db="EMBL/GenBank/DDBJ databases">
        <title>Phylogenomic reconstructions and comparative analyses of Kickxellomycotina fungi.</title>
        <authorList>
            <person name="Reynolds N.K."/>
            <person name="Stajich J.E."/>
            <person name="Barry K."/>
            <person name="Grigoriev I.V."/>
            <person name="Crous P."/>
            <person name="Smith M.E."/>
        </authorList>
    </citation>
    <scope>NUCLEOTIDE SEQUENCE</scope>
    <source>
        <strain evidence="1">Benny 63K</strain>
    </source>
</reference>
<dbReference type="Proteomes" id="UP001150581">
    <property type="component" value="Unassembled WGS sequence"/>
</dbReference>